<dbReference type="Pfam" id="PF13336">
    <property type="entry name" value="AcetylCoA_hyd_C"/>
    <property type="match status" value="1"/>
</dbReference>
<dbReference type="GO" id="GO:0016787">
    <property type="term" value="F:hydrolase activity"/>
    <property type="evidence" value="ECO:0007669"/>
    <property type="project" value="UniProtKB-KW"/>
</dbReference>
<evidence type="ECO:0000313" key="5">
    <source>
        <dbReference type="EMBL" id="GAA4324429.1"/>
    </source>
</evidence>
<evidence type="ECO:0000259" key="4">
    <source>
        <dbReference type="Pfam" id="PF13336"/>
    </source>
</evidence>
<dbReference type="InterPro" id="IPR038460">
    <property type="entry name" value="AcetylCoA_hyd_C_sf"/>
</dbReference>
<dbReference type="Proteomes" id="UP001501725">
    <property type="component" value="Unassembled WGS sequence"/>
</dbReference>
<dbReference type="PANTHER" id="PTHR21432">
    <property type="entry name" value="ACETYL-COA HYDROLASE-RELATED"/>
    <property type="match status" value="1"/>
</dbReference>
<gene>
    <name evidence="5" type="ORF">GCM10023184_11800</name>
</gene>
<sequence length="436" mass="47829">MKTPITFRKPEDALSVIQSGQRVFVQGSAQTPTCLLRALAAQAGRLRDVELVFITVYGDIHVDRPEYADSFRINSMFVSASIRDGVREGRADYIPVFLSEIPNLFNQGIMPVDVALVQVSPPDAHGYCSLGVSVDVARSAVNNAKYVIAQVNKHVPRTHGDGLIHVSRFHALVECNEPLYEARFGDKAGPVEMRIGEHVAGLIEDRATLQMGIGAIPDAVLRCLSGHKDLGIHTEMCSDGIVDLFESGVITNRYKRIHPNKAVTGFALGTRRLYDYVDDNPAFQFLDIDYVNDPHIIRRNPRVVAINSAIEIDLTGQVCSDSIGTYQYSGVGGQMDFMRGAALSEGGKPIIALPARTAKGVPRLVPFLKPGAGVVTTRAHMHYVVTEYGVAYLFGKNLRQRAQALIGIAHPDDREALERACFERFKVFESRCALPA</sequence>
<evidence type="ECO:0000256" key="2">
    <source>
        <dbReference type="ARBA" id="ARBA00022679"/>
    </source>
</evidence>
<proteinExistence type="inferred from homology"/>
<evidence type="ECO:0000313" key="6">
    <source>
        <dbReference type="Proteomes" id="UP001501725"/>
    </source>
</evidence>
<protein>
    <submittedName>
        <fullName evidence="5">Acetyl-CoA hydrolase/transferase C-terminal domain-containing protein</fullName>
    </submittedName>
</protein>
<evidence type="ECO:0000256" key="1">
    <source>
        <dbReference type="ARBA" id="ARBA00009632"/>
    </source>
</evidence>
<dbReference type="InterPro" id="IPR003702">
    <property type="entry name" value="ActCoA_hydro_N"/>
</dbReference>
<dbReference type="InterPro" id="IPR046433">
    <property type="entry name" value="ActCoA_hydro"/>
</dbReference>
<organism evidence="5 6">
    <name type="scientific">Flaviaesturariibacter amylovorans</name>
    <dbReference type="NCBI Taxonomy" id="1084520"/>
    <lineage>
        <taxon>Bacteria</taxon>
        <taxon>Pseudomonadati</taxon>
        <taxon>Bacteroidota</taxon>
        <taxon>Chitinophagia</taxon>
        <taxon>Chitinophagales</taxon>
        <taxon>Chitinophagaceae</taxon>
        <taxon>Flaviaestuariibacter</taxon>
    </lineage>
</organism>
<dbReference type="Gene3D" id="3.40.1080.20">
    <property type="entry name" value="Acetyl-CoA hydrolase/transferase C-terminal domain"/>
    <property type="match status" value="1"/>
</dbReference>
<dbReference type="InterPro" id="IPR037171">
    <property type="entry name" value="NagB/RpiA_transferase-like"/>
</dbReference>
<comment type="similarity">
    <text evidence="1">Belongs to the acetyl-CoA hydrolase/transferase family.</text>
</comment>
<dbReference type="Gene3D" id="3.30.750.70">
    <property type="entry name" value="4-hydroxybutyrate coenzyme like domains"/>
    <property type="match status" value="1"/>
</dbReference>
<dbReference type="EMBL" id="BAABGY010000005">
    <property type="protein sequence ID" value="GAA4324429.1"/>
    <property type="molecule type" value="Genomic_DNA"/>
</dbReference>
<feature type="domain" description="Acetyl-CoA hydrolase/transferase N-terminal" evidence="3">
    <location>
        <begin position="9"/>
        <end position="176"/>
    </location>
</feature>
<name>A0ABP8GHQ9_9BACT</name>
<feature type="domain" description="Acetyl-CoA hydrolase/transferase C-terminal" evidence="4">
    <location>
        <begin position="269"/>
        <end position="420"/>
    </location>
</feature>
<comment type="caution">
    <text evidence="5">The sequence shown here is derived from an EMBL/GenBank/DDBJ whole genome shotgun (WGS) entry which is preliminary data.</text>
</comment>
<dbReference type="Gene3D" id="3.40.1080.10">
    <property type="entry name" value="Glutaconate Coenzyme A-transferase"/>
    <property type="match status" value="1"/>
</dbReference>
<keyword evidence="2" id="KW-0808">Transferase</keyword>
<dbReference type="SUPFAM" id="SSF100950">
    <property type="entry name" value="NagB/RpiA/CoA transferase-like"/>
    <property type="match status" value="2"/>
</dbReference>
<keyword evidence="6" id="KW-1185">Reference proteome</keyword>
<dbReference type="PANTHER" id="PTHR21432:SF20">
    <property type="entry name" value="ACETYL-COA HYDROLASE"/>
    <property type="match status" value="1"/>
</dbReference>
<keyword evidence="5" id="KW-0378">Hydrolase</keyword>
<dbReference type="RefSeq" id="WP_345254189.1">
    <property type="nucleotide sequence ID" value="NZ_BAABGY010000005.1"/>
</dbReference>
<evidence type="ECO:0000259" key="3">
    <source>
        <dbReference type="Pfam" id="PF02550"/>
    </source>
</evidence>
<reference evidence="6" key="1">
    <citation type="journal article" date="2019" name="Int. J. Syst. Evol. Microbiol.">
        <title>The Global Catalogue of Microorganisms (GCM) 10K type strain sequencing project: providing services to taxonomists for standard genome sequencing and annotation.</title>
        <authorList>
            <consortium name="The Broad Institute Genomics Platform"/>
            <consortium name="The Broad Institute Genome Sequencing Center for Infectious Disease"/>
            <person name="Wu L."/>
            <person name="Ma J."/>
        </authorList>
    </citation>
    <scope>NUCLEOTIDE SEQUENCE [LARGE SCALE GENOMIC DNA]</scope>
    <source>
        <strain evidence="6">JCM 17919</strain>
    </source>
</reference>
<dbReference type="Pfam" id="PF02550">
    <property type="entry name" value="AcetylCoA_hydro"/>
    <property type="match status" value="1"/>
</dbReference>
<dbReference type="InterPro" id="IPR026888">
    <property type="entry name" value="AcetylCoA_hyd_C"/>
</dbReference>
<accession>A0ABP8GHQ9</accession>